<feature type="compositionally biased region" description="Polar residues" evidence="1">
    <location>
        <begin position="402"/>
        <end position="413"/>
    </location>
</feature>
<proteinExistence type="predicted"/>
<organism evidence="2 3">
    <name type="scientific">Trichogramma kaykai</name>
    <dbReference type="NCBI Taxonomy" id="54128"/>
    <lineage>
        <taxon>Eukaryota</taxon>
        <taxon>Metazoa</taxon>
        <taxon>Ecdysozoa</taxon>
        <taxon>Arthropoda</taxon>
        <taxon>Hexapoda</taxon>
        <taxon>Insecta</taxon>
        <taxon>Pterygota</taxon>
        <taxon>Neoptera</taxon>
        <taxon>Endopterygota</taxon>
        <taxon>Hymenoptera</taxon>
        <taxon>Apocrita</taxon>
        <taxon>Proctotrupomorpha</taxon>
        <taxon>Chalcidoidea</taxon>
        <taxon>Trichogrammatidae</taxon>
        <taxon>Trichogramma</taxon>
    </lineage>
</organism>
<feature type="compositionally biased region" description="Polar residues" evidence="1">
    <location>
        <begin position="99"/>
        <end position="120"/>
    </location>
</feature>
<reference evidence="2 3" key="1">
    <citation type="journal article" date="2024" name="bioRxiv">
        <title>A reference genome for Trichogramma kaykai: A tiny desert-dwelling parasitoid wasp with competing sex-ratio distorters.</title>
        <authorList>
            <person name="Culotta J."/>
            <person name="Lindsey A.R."/>
        </authorList>
    </citation>
    <scope>NUCLEOTIDE SEQUENCE [LARGE SCALE GENOMIC DNA]</scope>
    <source>
        <strain evidence="2 3">KSX58</strain>
    </source>
</reference>
<gene>
    <name evidence="2" type="ORF">TKK_001096</name>
</gene>
<dbReference type="Proteomes" id="UP001627154">
    <property type="component" value="Unassembled WGS sequence"/>
</dbReference>
<feature type="region of interest" description="Disordered" evidence="1">
    <location>
        <begin position="1"/>
        <end position="201"/>
    </location>
</feature>
<feature type="compositionally biased region" description="Basic and acidic residues" evidence="1">
    <location>
        <begin position="75"/>
        <end position="93"/>
    </location>
</feature>
<keyword evidence="3" id="KW-1185">Reference proteome</keyword>
<sequence length="430" mass="44964">MADQQDQSSSGGSVEKASASADTSKSKGKSSSSGGAGGHRKRPHNSVHNPTEEKRRRPAFSETQVQPASSHKHQRSAEYSKGDSRSKNDRRNNGVEYVNDTNWRQQQRTHHYNSGNNTRARPSRHSIPELNSAPLDCVASRTRSRTPQNSQTLNHGFNSLDSTLSSGYGSSNRKSTYTNSHSASGTPVTSHPSTSKGNRGTKMSECLEGFVSAVKALFPISAQTYHQEGGKGVAASSSSNSGNVGIPVSLPLPQQPLQQLQQQQQHHQHLGGNNNNGNNNNSSLLGGLVRAGGSGLRVGNAVGSGQPEAAAVALSTGGATAETAAGSAAVATATANTIHQAATSSNNSASNNSTAIGYQHKHLLRSRVKLVDQAKDFSPSVQQLLAAPSTHQAAPGIGGLPPNTNTIATTTSVKHGRYYRKDPGSSSGSR</sequence>
<feature type="compositionally biased region" description="Low complexity" evidence="1">
    <location>
        <begin position="1"/>
        <end position="33"/>
    </location>
</feature>
<comment type="caution">
    <text evidence="2">The sequence shown here is derived from an EMBL/GenBank/DDBJ whole genome shotgun (WGS) entry which is preliminary data.</text>
</comment>
<feature type="compositionally biased region" description="Polar residues" evidence="1">
    <location>
        <begin position="145"/>
        <end position="198"/>
    </location>
</feature>
<accession>A0ABD2XPS7</accession>
<name>A0ABD2XPS7_9HYME</name>
<evidence type="ECO:0000313" key="2">
    <source>
        <dbReference type="EMBL" id="KAL3407009.1"/>
    </source>
</evidence>
<protein>
    <submittedName>
        <fullName evidence="2">Uncharacterized protein</fullName>
    </submittedName>
</protein>
<dbReference type="EMBL" id="JBJJXI010000018">
    <property type="protein sequence ID" value="KAL3407009.1"/>
    <property type="molecule type" value="Genomic_DNA"/>
</dbReference>
<dbReference type="AlphaFoldDB" id="A0ABD2XPS7"/>
<evidence type="ECO:0000256" key="1">
    <source>
        <dbReference type="SAM" id="MobiDB-lite"/>
    </source>
</evidence>
<evidence type="ECO:0000313" key="3">
    <source>
        <dbReference type="Proteomes" id="UP001627154"/>
    </source>
</evidence>
<feature type="region of interest" description="Disordered" evidence="1">
    <location>
        <begin position="258"/>
        <end position="286"/>
    </location>
</feature>
<feature type="region of interest" description="Disordered" evidence="1">
    <location>
        <begin position="395"/>
        <end position="430"/>
    </location>
</feature>